<feature type="domain" description="GFO/IDH/MocA-like oxidoreductase" evidence="4">
    <location>
        <begin position="130"/>
        <end position="246"/>
    </location>
</feature>
<sequence>MSEFRWGILGSGGIAKKFALDLSNLENHTVAAVGSRTKSAADDFASQFPGCASFGSYEELVNADVDAIYVATPHPMHAANAMLALQAGKPVLCEKAFTINEEQARTLIEYSREHKIPLMEAMWTRFLPHIQKIQEIVQSGELGRIHSVIADHGQYLPPERALRLWEPELGGGALLDLGIYSLTIAHLILGYPESITAVATLTDQDVDLQTSMTLKYSNGAHALLSCTMAARTSITAVIAGDKARIEVDASFYAPTSFRVITRDGVTTEYPNEYKGHGLREEAAEFARIVRAGEIESPIMKHETTLELMRIMDVVRAQVGVKYPQE</sequence>
<dbReference type="PANTHER" id="PTHR22604">
    <property type="entry name" value="OXIDOREDUCTASES"/>
    <property type="match status" value="1"/>
</dbReference>
<organism evidence="5">
    <name type="scientific">freshwater metagenome</name>
    <dbReference type="NCBI Taxonomy" id="449393"/>
    <lineage>
        <taxon>unclassified sequences</taxon>
        <taxon>metagenomes</taxon>
        <taxon>ecological metagenomes</taxon>
    </lineage>
</organism>
<comment type="similarity">
    <text evidence="1">Belongs to the Gfo/Idh/MocA family.</text>
</comment>
<evidence type="ECO:0000313" key="5">
    <source>
        <dbReference type="EMBL" id="CAB4882740.1"/>
    </source>
</evidence>
<dbReference type="GO" id="GO:0016491">
    <property type="term" value="F:oxidoreductase activity"/>
    <property type="evidence" value="ECO:0007669"/>
    <property type="project" value="UniProtKB-KW"/>
</dbReference>
<dbReference type="InterPro" id="IPR036291">
    <property type="entry name" value="NAD(P)-bd_dom_sf"/>
</dbReference>
<protein>
    <submittedName>
        <fullName evidence="5">Unannotated protein</fullName>
    </submittedName>
</protein>
<dbReference type="Pfam" id="PF22725">
    <property type="entry name" value="GFO_IDH_MocA_C3"/>
    <property type="match status" value="1"/>
</dbReference>
<dbReference type="SUPFAM" id="SSF55347">
    <property type="entry name" value="Glyceraldehyde-3-phosphate dehydrogenase-like, C-terminal domain"/>
    <property type="match status" value="1"/>
</dbReference>
<evidence type="ECO:0000256" key="1">
    <source>
        <dbReference type="ARBA" id="ARBA00010928"/>
    </source>
</evidence>
<dbReference type="Pfam" id="PF01408">
    <property type="entry name" value="GFO_IDH_MocA"/>
    <property type="match status" value="1"/>
</dbReference>
<keyword evidence="2" id="KW-0560">Oxidoreductase</keyword>
<dbReference type="AlphaFoldDB" id="A0A6J7ENE3"/>
<dbReference type="SUPFAM" id="SSF51735">
    <property type="entry name" value="NAD(P)-binding Rossmann-fold domains"/>
    <property type="match status" value="1"/>
</dbReference>
<dbReference type="InterPro" id="IPR000683">
    <property type="entry name" value="Gfo/Idh/MocA-like_OxRdtase_N"/>
</dbReference>
<dbReference type="Gene3D" id="3.40.50.720">
    <property type="entry name" value="NAD(P)-binding Rossmann-like Domain"/>
    <property type="match status" value="1"/>
</dbReference>
<feature type="domain" description="Gfo/Idh/MocA-like oxidoreductase N-terminal" evidence="3">
    <location>
        <begin position="4"/>
        <end position="119"/>
    </location>
</feature>
<evidence type="ECO:0000256" key="2">
    <source>
        <dbReference type="ARBA" id="ARBA00023002"/>
    </source>
</evidence>
<dbReference type="PANTHER" id="PTHR22604:SF105">
    <property type="entry name" value="TRANS-1,2-DIHYDROBENZENE-1,2-DIOL DEHYDROGENASE"/>
    <property type="match status" value="1"/>
</dbReference>
<accession>A0A6J7ENE3</accession>
<dbReference type="InterPro" id="IPR050984">
    <property type="entry name" value="Gfo/Idh/MocA_domain"/>
</dbReference>
<reference evidence="5" key="1">
    <citation type="submission" date="2020-05" db="EMBL/GenBank/DDBJ databases">
        <authorList>
            <person name="Chiriac C."/>
            <person name="Salcher M."/>
            <person name="Ghai R."/>
            <person name="Kavagutti S V."/>
        </authorList>
    </citation>
    <scope>NUCLEOTIDE SEQUENCE</scope>
</reference>
<dbReference type="InterPro" id="IPR055170">
    <property type="entry name" value="GFO_IDH_MocA-like_dom"/>
</dbReference>
<evidence type="ECO:0000259" key="4">
    <source>
        <dbReference type="Pfam" id="PF22725"/>
    </source>
</evidence>
<name>A0A6J7ENE3_9ZZZZ</name>
<dbReference type="Gene3D" id="3.30.360.10">
    <property type="entry name" value="Dihydrodipicolinate Reductase, domain 2"/>
    <property type="match status" value="1"/>
</dbReference>
<proteinExistence type="inferred from homology"/>
<dbReference type="EMBL" id="CAFBLZ010000011">
    <property type="protein sequence ID" value="CAB4882740.1"/>
    <property type="molecule type" value="Genomic_DNA"/>
</dbReference>
<gene>
    <name evidence="5" type="ORF">UFOPK3482_00253</name>
</gene>
<dbReference type="GO" id="GO:0000166">
    <property type="term" value="F:nucleotide binding"/>
    <property type="evidence" value="ECO:0007669"/>
    <property type="project" value="InterPro"/>
</dbReference>
<evidence type="ECO:0000259" key="3">
    <source>
        <dbReference type="Pfam" id="PF01408"/>
    </source>
</evidence>